<dbReference type="PIRSF" id="PIRSF036382">
    <property type="entry name" value="RR_antiterm"/>
    <property type="match status" value="1"/>
</dbReference>
<keyword evidence="5" id="KW-0804">Transcription</keyword>
<reference evidence="9 10" key="1">
    <citation type="submission" date="2018-04" db="EMBL/GenBank/DDBJ databases">
        <title>Massilia violaceinigra sp. nov., a novel purple-pigmented bacterium isolated from Tianshan glacier, Xinjiang, China.</title>
        <authorList>
            <person name="Wang H."/>
        </authorList>
    </citation>
    <scope>NUCLEOTIDE SEQUENCE [LARGE SCALE GENOMIC DNA]</scope>
    <source>
        <strain evidence="9 10">B448-2</strain>
    </source>
</reference>
<evidence type="ECO:0000256" key="2">
    <source>
        <dbReference type="ARBA" id="ARBA00023012"/>
    </source>
</evidence>
<dbReference type="Pfam" id="PF00072">
    <property type="entry name" value="Response_reg"/>
    <property type="match status" value="1"/>
</dbReference>
<proteinExistence type="predicted"/>
<keyword evidence="1 6" id="KW-0597">Phosphoprotein</keyword>
<evidence type="ECO:0000259" key="8">
    <source>
        <dbReference type="PROSITE" id="PS50921"/>
    </source>
</evidence>
<dbReference type="GO" id="GO:0005829">
    <property type="term" value="C:cytosol"/>
    <property type="evidence" value="ECO:0007669"/>
    <property type="project" value="TreeGrafter"/>
</dbReference>
<dbReference type="PROSITE" id="PS50921">
    <property type="entry name" value="ANTAR"/>
    <property type="match status" value="1"/>
</dbReference>
<dbReference type="InterPro" id="IPR005561">
    <property type="entry name" value="ANTAR"/>
</dbReference>
<dbReference type="Gene3D" id="1.10.10.10">
    <property type="entry name" value="Winged helix-like DNA-binding domain superfamily/Winged helix DNA-binding domain"/>
    <property type="match status" value="1"/>
</dbReference>
<comment type="caution">
    <text evidence="9">The sequence shown here is derived from an EMBL/GenBank/DDBJ whole genome shotgun (WGS) entry which is preliminary data.</text>
</comment>
<dbReference type="InterPro" id="IPR001789">
    <property type="entry name" value="Sig_transdc_resp-reg_receiver"/>
</dbReference>
<gene>
    <name evidence="9" type="ORF">C7C56_015380</name>
</gene>
<dbReference type="EMBL" id="PXWF02000240">
    <property type="protein sequence ID" value="PWF46777.1"/>
    <property type="molecule type" value="Genomic_DNA"/>
</dbReference>
<dbReference type="InterPro" id="IPR008327">
    <property type="entry name" value="Sig_transdc_resp-reg_antiterm"/>
</dbReference>
<dbReference type="GO" id="GO:0032993">
    <property type="term" value="C:protein-DNA complex"/>
    <property type="evidence" value="ECO:0007669"/>
    <property type="project" value="TreeGrafter"/>
</dbReference>
<dbReference type="Pfam" id="PF03861">
    <property type="entry name" value="ANTAR"/>
    <property type="match status" value="1"/>
</dbReference>
<evidence type="ECO:0000313" key="10">
    <source>
        <dbReference type="Proteomes" id="UP000241421"/>
    </source>
</evidence>
<keyword evidence="10" id="KW-1185">Reference proteome</keyword>
<dbReference type="SMART" id="SM01012">
    <property type="entry name" value="ANTAR"/>
    <property type="match status" value="1"/>
</dbReference>
<name>A0A2U2HIY2_9BURK</name>
<feature type="domain" description="Response regulatory" evidence="7">
    <location>
        <begin position="15"/>
        <end position="130"/>
    </location>
</feature>
<dbReference type="InterPro" id="IPR039420">
    <property type="entry name" value="WalR-like"/>
</dbReference>
<accession>A0A2U2HIY2</accession>
<keyword evidence="2" id="KW-0902">Two-component regulatory system</keyword>
<evidence type="ECO:0000256" key="4">
    <source>
        <dbReference type="ARBA" id="ARBA00023125"/>
    </source>
</evidence>
<dbReference type="PANTHER" id="PTHR48111:SF1">
    <property type="entry name" value="TWO-COMPONENT RESPONSE REGULATOR ORR33"/>
    <property type="match status" value="1"/>
</dbReference>
<keyword evidence="4" id="KW-0238">DNA-binding</keyword>
<feature type="modified residue" description="4-aspartylphosphate" evidence="6">
    <location>
        <position position="66"/>
    </location>
</feature>
<dbReference type="Gene3D" id="3.40.50.2300">
    <property type="match status" value="1"/>
</dbReference>
<evidence type="ECO:0000256" key="5">
    <source>
        <dbReference type="ARBA" id="ARBA00023163"/>
    </source>
</evidence>
<dbReference type="PROSITE" id="PS50110">
    <property type="entry name" value="RESPONSE_REGULATORY"/>
    <property type="match status" value="1"/>
</dbReference>
<feature type="domain" description="ANTAR" evidence="8">
    <location>
        <begin position="136"/>
        <end position="197"/>
    </location>
</feature>
<evidence type="ECO:0000259" key="7">
    <source>
        <dbReference type="PROSITE" id="PS50110"/>
    </source>
</evidence>
<dbReference type="GO" id="GO:0000976">
    <property type="term" value="F:transcription cis-regulatory region binding"/>
    <property type="evidence" value="ECO:0007669"/>
    <property type="project" value="TreeGrafter"/>
</dbReference>
<evidence type="ECO:0000256" key="1">
    <source>
        <dbReference type="ARBA" id="ARBA00022553"/>
    </source>
</evidence>
<evidence type="ECO:0000256" key="6">
    <source>
        <dbReference type="PROSITE-ProRule" id="PRU00169"/>
    </source>
</evidence>
<keyword evidence="3" id="KW-0805">Transcription regulation</keyword>
<dbReference type="OrthoDB" id="9808843at2"/>
<dbReference type="GO" id="GO:0006355">
    <property type="term" value="P:regulation of DNA-templated transcription"/>
    <property type="evidence" value="ECO:0007669"/>
    <property type="project" value="TreeGrafter"/>
</dbReference>
<dbReference type="SMART" id="SM00448">
    <property type="entry name" value="REC"/>
    <property type="match status" value="1"/>
</dbReference>
<dbReference type="GO" id="GO:0000156">
    <property type="term" value="F:phosphorelay response regulator activity"/>
    <property type="evidence" value="ECO:0007669"/>
    <property type="project" value="TreeGrafter"/>
</dbReference>
<dbReference type="SUPFAM" id="SSF52172">
    <property type="entry name" value="CheY-like"/>
    <property type="match status" value="1"/>
</dbReference>
<sequence length="216" mass="23209">MPNQGQPKQGKLKHLILIVDDDLLILGLISNYLQEAGYDVRMATSGQMALDMVAESGREPDLALLDINMPGMSGIELARLLLDEAAIPFMILSASDDDNVVRQATACGALGYLLKPVDPGRILPGVRAALARAAKTARPRGSERRMALALQTGGETGMAVGVLMERHKTDRQSAFQALREHARLSQRNLNDVANEVIASSETLNAYAARMPAPAPK</sequence>
<evidence type="ECO:0000313" key="9">
    <source>
        <dbReference type="EMBL" id="PWF46777.1"/>
    </source>
</evidence>
<dbReference type="AlphaFoldDB" id="A0A2U2HIY2"/>
<protein>
    <submittedName>
        <fullName evidence="9">Response regulator</fullName>
    </submittedName>
</protein>
<dbReference type="InterPro" id="IPR011006">
    <property type="entry name" value="CheY-like_superfamily"/>
</dbReference>
<dbReference type="GO" id="GO:0003723">
    <property type="term" value="F:RNA binding"/>
    <property type="evidence" value="ECO:0007669"/>
    <property type="project" value="InterPro"/>
</dbReference>
<dbReference type="RefSeq" id="WP_106758255.1">
    <property type="nucleotide sequence ID" value="NZ_PXWF02000240.1"/>
</dbReference>
<dbReference type="InterPro" id="IPR036388">
    <property type="entry name" value="WH-like_DNA-bd_sf"/>
</dbReference>
<dbReference type="PANTHER" id="PTHR48111">
    <property type="entry name" value="REGULATOR OF RPOS"/>
    <property type="match status" value="1"/>
</dbReference>
<organism evidence="9 10">
    <name type="scientific">Massilia glaciei</name>
    <dbReference type="NCBI Taxonomy" id="1524097"/>
    <lineage>
        <taxon>Bacteria</taxon>
        <taxon>Pseudomonadati</taxon>
        <taxon>Pseudomonadota</taxon>
        <taxon>Betaproteobacteria</taxon>
        <taxon>Burkholderiales</taxon>
        <taxon>Oxalobacteraceae</taxon>
        <taxon>Telluria group</taxon>
        <taxon>Massilia</taxon>
    </lineage>
</organism>
<dbReference type="Proteomes" id="UP000241421">
    <property type="component" value="Unassembled WGS sequence"/>
</dbReference>
<evidence type="ECO:0000256" key="3">
    <source>
        <dbReference type="ARBA" id="ARBA00023015"/>
    </source>
</evidence>